<dbReference type="PANTHER" id="PTHR12110:SF21">
    <property type="entry name" value="XYLOSE ISOMERASE-LIKE TIM BARREL DOMAIN-CONTAINING PROTEIN"/>
    <property type="match status" value="1"/>
</dbReference>
<dbReference type="InterPro" id="IPR013022">
    <property type="entry name" value="Xyl_isomerase-like_TIM-brl"/>
</dbReference>
<dbReference type="Pfam" id="PF01261">
    <property type="entry name" value="AP_endonuc_2"/>
    <property type="match status" value="1"/>
</dbReference>
<dbReference type="EMBL" id="JALGCL010000001">
    <property type="protein sequence ID" value="MCJ0825251.1"/>
    <property type="molecule type" value="Genomic_DNA"/>
</dbReference>
<sequence>MIQLSYSTFGLTGLDFLDAIDAVAAAGYAGVEIAFHRRQFNPFEIDGDALAAVRARLHATGIAPACVATASHFFTPSRPHEPSLITLDLAGRKRRIDLVKRGIRVARRLGSPLVTFGSGFLRDEHVRNAAADPGELLADSIHECLREIRDDEDITLLIEPEPGMYIETMAQALALIDAVGSPRFRLHIDLCHAYCSERDHLAALGEAAPHARYLHISDARAGYNLRIVADAEDLAFDLQAASTLVYFADTADYLLVDRRHPLYFRDQAPDRRRRQRIDALLAQAGVQGVVRSIDYASLPVGASPLDDEIFTYLISVPGLSFHVLERAWPIIAWLRGARGPALVNAMVANTLTGIVHFHEIPGEGTLDLEASFKALTENGFHGYGSVELYHHVASWQQALVDSYRHLAPLTGASVRPA</sequence>
<dbReference type="InterPro" id="IPR036237">
    <property type="entry name" value="Xyl_isomerase-like_sf"/>
</dbReference>
<evidence type="ECO:0000259" key="1">
    <source>
        <dbReference type="Pfam" id="PF01261"/>
    </source>
</evidence>
<feature type="domain" description="Xylose isomerase-like TIM barrel" evidence="1">
    <location>
        <begin position="20"/>
        <end position="221"/>
    </location>
</feature>
<dbReference type="Gene3D" id="3.20.20.150">
    <property type="entry name" value="Divalent-metal-dependent TIM barrel enzymes"/>
    <property type="match status" value="2"/>
</dbReference>
<dbReference type="PANTHER" id="PTHR12110">
    <property type="entry name" value="HYDROXYPYRUVATE ISOMERASE"/>
    <property type="match status" value="1"/>
</dbReference>
<gene>
    <name evidence="2" type="ORF">MQC88_04640</name>
</gene>
<keyword evidence="3" id="KW-1185">Reference proteome</keyword>
<dbReference type="InterPro" id="IPR050312">
    <property type="entry name" value="IolE/XylAMocC-like"/>
</dbReference>
<accession>A0ABT0A2N6</accession>
<organism evidence="2 3">
    <name type="scientific">Cognatiluteimonas sedimenti</name>
    <dbReference type="NCBI Taxonomy" id="2927791"/>
    <lineage>
        <taxon>Bacteria</taxon>
        <taxon>Pseudomonadati</taxon>
        <taxon>Pseudomonadota</taxon>
        <taxon>Gammaproteobacteria</taxon>
        <taxon>Lysobacterales</taxon>
        <taxon>Lysobacteraceae</taxon>
        <taxon>Cognatiluteimonas</taxon>
    </lineage>
</organism>
<evidence type="ECO:0000313" key="3">
    <source>
        <dbReference type="Proteomes" id="UP001165423"/>
    </source>
</evidence>
<dbReference type="SUPFAM" id="SSF51658">
    <property type="entry name" value="Xylose isomerase-like"/>
    <property type="match status" value="2"/>
</dbReference>
<dbReference type="Proteomes" id="UP001165423">
    <property type="component" value="Unassembled WGS sequence"/>
</dbReference>
<protein>
    <submittedName>
        <fullName evidence="2">Sugar phosphate isomerase/epimerase</fullName>
    </submittedName>
</protein>
<name>A0ABT0A2N6_9GAMM</name>
<reference evidence="2 3" key="1">
    <citation type="submission" date="2022-03" db="EMBL/GenBank/DDBJ databases">
        <title>Luteimonas soily sp. nov., a novel bacterium isolated from the soil.</title>
        <authorList>
            <person name="Zhang X."/>
        </authorList>
    </citation>
    <scope>NUCLEOTIDE SEQUENCE [LARGE SCALE GENOMIC DNA]</scope>
    <source>
        <strain evidence="2 3">50</strain>
    </source>
</reference>
<proteinExistence type="predicted"/>
<keyword evidence="2" id="KW-0413">Isomerase</keyword>
<dbReference type="RefSeq" id="WP_243319453.1">
    <property type="nucleotide sequence ID" value="NZ_JALGCL010000001.1"/>
</dbReference>
<dbReference type="GO" id="GO:0016853">
    <property type="term" value="F:isomerase activity"/>
    <property type="evidence" value="ECO:0007669"/>
    <property type="project" value="UniProtKB-KW"/>
</dbReference>
<evidence type="ECO:0000313" key="2">
    <source>
        <dbReference type="EMBL" id="MCJ0825251.1"/>
    </source>
</evidence>
<comment type="caution">
    <text evidence="2">The sequence shown here is derived from an EMBL/GenBank/DDBJ whole genome shotgun (WGS) entry which is preliminary data.</text>
</comment>